<feature type="region of interest" description="Disordered" evidence="1">
    <location>
        <begin position="1"/>
        <end position="66"/>
    </location>
</feature>
<comment type="caution">
    <text evidence="2">The sequence shown here is derived from an EMBL/GenBank/DDBJ whole genome shotgun (WGS) entry which is preliminary data.</text>
</comment>
<organism evidence="2 3">
    <name type="scientific">Actinoallomurus vinaceus</name>
    <dbReference type="NCBI Taxonomy" id="1080074"/>
    <lineage>
        <taxon>Bacteria</taxon>
        <taxon>Bacillati</taxon>
        <taxon>Actinomycetota</taxon>
        <taxon>Actinomycetes</taxon>
        <taxon>Streptosporangiales</taxon>
        <taxon>Thermomonosporaceae</taxon>
        <taxon>Actinoallomurus</taxon>
    </lineage>
</organism>
<keyword evidence="3" id="KW-1185">Reference proteome</keyword>
<dbReference type="RefSeq" id="WP_345442391.1">
    <property type="nucleotide sequence ID" value="NZ_BAABHK010000024.1"/>
</dbReference>
<evidence type="ECO:0000256" key="1">
    <source>
        <dbReference type="SAM" id="MobiDB-lite"/>
    </source>
</evidence>
<accession>A0ABP8UTA8</accession>
<dbReference type="Proteomes" id="UP001501442">
    <property type="component" value="Unassembled WGS sequence"/>
</dbReference>
<protein>
    <submittedName>
        <fullName evidence="2">Uncharacterized protein</fullName>
    </submittedName>
</protein>
<proteinExistence type="predicted"/>
<reference evidence="3" key="1">
    <citation type="journal article" date="2019" name="Int. J. Syst. Evol. Microbiol.">
        <title>The Global Catalogue of Microorganisms (GCM) 10K type strain sequencing project: providing services to taxonomists for standard genome sequencing and annotation.</title>
        <authorList>
            <consortium name="The Broad Institute Genomics Platform"/>
            <consortium name="The Broad Institute Genome Sequencing Center for Infectious Disease"/>
            <person name="Wu L."/>
            <person name="Ma J."/>
        </authorList>
    </citation>
    <scope>NUCLEOTIDE SEQUENCE [LARGE SCALE GENOMIC DNA]</scope>
    <source>
        <strain evidence="3">JCM 17939</strain>
    </source>
</reference>
<dbReference type="EMBL" id="BAABHK010000024">
    <property type="protein sequence ID" value="GAA4638825.1"/>
    <property type="molecule type" value="Genomic_DNA"/>
</dbReference>
<name>A0ABP8UTA8_9ACTN</name>
<evidence type="ECO:0000313" key="3">
    <source>
        <dbReference type="Proteomes" id="UP001501442"/>
    </source>
</evidence>
<gene>
    <name evidence="2" type="ORF">GCM10023196_098090</name>
</gene>
<sequence>MTVTAPEMSATSLPEVFQAPADPTPQTDHLFTGTKHHIVQTPPVRNDYKKTAGSSDGAKTYDTTAK</sequence>
<evidence type="ECO:0000313" key="2">
    <source>
        <dbReference type="EMBL" id="GAA4638825.1"/>
    </source>
</evidence>